<evidence type="ECO:0000313" key="1">
    <source>
        <dbReference type="EMBL" id="KAL2918913.1"/>
    </source>
</evidence>
<name>A0ABR4NH96_9FUNG</name>
<sequence length="487" mass="51990">MVLARSGDLTALANRWIEPGVLRRLGPRTHAALWADAIAVDWQGDLRLLPAIPADSPCFAAIASRAMLARIAALAVADPRCLRRAAVRARWADVLASEDPAALAETAAEEGALWLLTDLADSSKIVLPSLRLVEAAARGGHLGVVRWLHDRSPGLRWPLDILALAAQSGSLELVIWLKEARFDGMPISVRAVSQAVEAGHVAIADWVLASQTFLCPPSSSVKVAEAGHLPMLKWLHARRPSLIDPSVFVIAARTGRLDILVWLHSVGIVADPEAAFNSALALGSLPMASWIHSALAVAIRPDAVLRAAKSRSPRLVRWLLDQPGVVVPDGSLERAAESGHLGVVKLLLNAGAVCTPLAVSKAAESGSVETIAHLISVAPTCCTSRAFRDAAANNNIEVLDFLLAECPNIARSSAMRTDMPLALEAAAGAGYVESIRWMIDNLTGIHWNFNRAYGVASQWHRKEVLALIQEISVRNGVSLSREGCAVM</sequence>
<protein>
    <recommendedName>
        <fullName evidence="3">Ankyrin repeat protein</fullName>
    </recommendedName>
</protein>
<dbReference type="EMBL" id="JADGIZ020000005">
    <property type="protein sequence ID" value="KAL2918913.1"/>
    <property type="molecule type" value="Genomic_DNA"/>
</dbReference>
<proteinExistence type="predicted"/>
<accession>A0ABR4NH96</accession>
<dbReference type="SUPFAM" id="SSF140860">
    <property type="entry name" value="Pseudo ankyrin repeat-like"/>
    <property type="match status" value="1"/>
</dbReference>
<comment type="caution">
    <text evidence="1">The sequence shown here is derived from an EMBL/GenBank/DDBJ whole genome shotgun (WGS) entry which is preliminary data.</text>
</comment>
<evidence type="ECO:0000313" key="2">
    <source>
        <dbReference type="Proteomes" id="UP001527925"/>
    </source>
</evidence>
<reference evidence="1 2" key="1">
    <citation type="submission" date="2023-09" db="EMBL/GenBank/DDBJ databases">
        <title>Pangenome analysis of Batrachochytrium dendrobatidis and related Chytrids.</title>
        <authorList>
            <person name="Yacoub M.N."/>
            <person name="Stajich J.E."/>
            <person name="James T.Y."/>
        </authorList>
    </citation>
    <scope>NUCLEOTIDE SEQUENCE [LARGE SCALE GENOMIC DNA]</scope>
    <source>
        <strain evidence="1 2">JEL0888</strain>
    </source>
</reference>
<gene>
    <name evidence="1" type="ORF">HK105_201747</name>
</gene>
<dbReference type="SUPFAM" id="SSF48403">
    <property type="entry name" value="Ankyrin repeat"/>
    <property type="match status" value="1"/>
</dbReference>
<dbReference type="InterPro" id="IPR052050">
    <property type="entry name" value="SecEffector_AnkRepeat"/>
</dbReference>
<evidence type="ECO:0008006" key="3">
    <source>
        <dbReference type="Google" id="ProtNLM"/>
    </source>
</evidence>
<dbReference type="PANTHER" id="PTHR46586">
    <property type="entry name" value="ANKYRIN REPEAT-CONTAINING PROTEIN"/>
    <property type="match status" value="1"/>
</dbReference>
<dbReference type="Gene3D" id="1.25.40.20">
    <property type="entry name" value="Ankyrin repeat-containing domain"/>
    <property type="match status" value="1"/>
</dbReference>
<keyword evidence="2" id="KW-1185">Reference proteome</keyword>
<dbReference type="PANTHER" id="PTHR46586:SF3">
    <property type="entry name" value="ANKYRIN REPEAT-CONTAINING PROTEIN"/>
    <property type="match status" value="1"/>
</dbReference>
<dbReference type="Proteomes" id="UP001527925">
    <property type="component" value="Unassembled WGS sequence"/>
</dbReference>
<organism evidence="1 2">
    <name type="scientific">Polyrhizophydium stewartii</name>
    <dbReference type="NCBI Taxonomy" id="2732419"/>
    <lineage>
        <taxon>Eukaryota</taxon>
        <taxon>Fungi</taxon>
        <taxon>Fungi incertae sedis</taxon>
        <taxon>Chytridiomycota</taxon>
        <taxon>Chytridiomycota incertae sedis</taxon>
        <taxon>Chytridiomycetes</taxon>
        <taxon>Rhizophydiales</taxon>
        <taxon>Rhizophydiales incertae sedis</taxon>
        <taxon>Polyrhizophydium</taxon>
    </lineage>
</organism>
<dbReference type="InterPro" id="IPR036770">
    <property type="entry name" value="Ankyrin_rpt-contain_sf"/>
</dbReference>